<keyword evidence="1 11" id="KW-0436">Ligase</keyword>
<evidence type="ECO:0000256" key="1">
    <source>
        <dbReference type="ARBA" id="ARBA00022598"/>
    </source>
</evidence>
<dbReference type="CDD" id="cd00936">
    <property type="entry name" value="WEPRS_RNA"/>
    <property type="match status" value="6"/>
</dbReference>
<dbReference type="GO" id="GO:0004818">
    <property type="term" value="F:glutamate-tRNA ligase activity"/>
    <property type="evidence" value="ECO:0007669"/>
    <property type="project" value="UniProtKB-EC"/>
</dbReference>
<protein>
    <submittedName>
        <fullName evidence="11">Bifunctional glutamate/proline--tRNA ligase</fullName>
    </submittedName>
</protein>
<dbReference type="CDD" id="cd10309">
    <property type="entry name" value="GST_C_GluProRS_N"/>
    <property type="match status" value="1"/>
</dbReference>
<organism evidence="10 11">
    <name type="scientific">Drosophila suzukii</name>
    <name type="common">Spotted-wing drosophila fruit fly</name>
    <dbReference type="NCBI Taxonomy" id="28584"/>
    <lineage>
        <taxon>Eukaryota</taxon>
        <taxon>Metazoa</taxon>
        <taxon>Ecdysozoa</taxon>
        <taxon>Arthropoda</taxon>
        <taxon>Hexapoda</taxon>
        <taxon>Insecta</taxon>
        <taxon>Pterygota</taxon>
        <taxon>Neoptera</taxon>
        <taxon>Endopterygota</taxon>
        <taxon>Diptera</taxon>
        <taxon>Brachycera</taxon>
        <taxon>Muscomorpha</taxon>
        <taxon>Ephydroidea</taxon>
        <taxon>Drosophilidae</taxon>
        <taxon>Drosophila</taxon>
        <taxon>Sophophora</taxon>
    </lineage>
</organism>
<dbReference type="Proteomes" id="UP001652628">
    <property type="component" value="Chromosome 3"/>
</dbReference>
<feature type="region of interest" description="Disordered" evidence="7">
    <location>
        <begin position="722"/>
        <end position="752"/>
    </location>
</feature>
<evidence type="ECO:0000256" key="6">
    <source>
        <dbReference type="ARBA" id="ARBA00023146"/>
    </source>
</evidence>
<evidence type="ECO:0000256" key="3">
    <source>
        <dbReference type="ARBA" id="ARBA00022840"/>
    </source>
</evidence>
<dbReference type="Pfam" id="PF09180">
    <property type="entry name" value="ProRS-C_1"/>
    <property type="match status" value="1"/>
</dbReference>
<dbReference type="InterPro" id="IPR020059">
    <property type="entry name" value="Glu/Gln-tRNA-synth_Ib_codon-bd"/>
</dbReference>
<evidence type="ECO:0000259" key="8">
    <source>
        <dbReference type="PROSITE" id="PS50862"/>
    </source>
</evidence>
<dbReference type="RefSeq" id="XP_036673239.3">
    <property type="nucleotide sequence ID" value="XM_036817344.3"/>
</dbReference>
<dbReference type="InterPro" id="IPR009068">
    <property type="entry name" value="uS15_NS1_RNA-bd_sf"/>
</dbReference>
<dbReference type="SUPFAM" id="SSF52374">
    <property type="entry name" value="Nucleotidylyl transferase"/>
    <property type="match status" value="1"/>
</dbReference>
<dbReference type="GO" id="GO:0005737">
    <property type="term" value="C:cytoplasm"/>
    <property type="evidence" value="ECO:0007669"/>
    <property type="project" value="InterPro"/>
</dbReference>
<evidence type="ECO:0000256" key="2">
    <source>
        <dbReference type="ARBA" id="ARBA00022741"/>
    </source>
</evidence>
<dbReference type="Pfam" id="PF00749">
    <property type="entry name" value="tRNA-synt_1c"/>
    <property type="match status" value="1"/>
</dbReference>
<dbReference type="NCBIfam" id="TIGR00463">
    <property type="entry name" value="gltX_arch"/>
    <property type="match status" value="1"/>
</dbReference>
<feature type="domain" description="WHEP-TRS" evidence="9">
    <location>
        <begin position="1047"/>
        <end position="1103"/>
    </location>
</feature>
<dbReference type="InterPro" id="IPR001412">
    <property type="entry name" value="aa-tRNA-synth_I_CS"/>
</dbReference>
<dbReference type="InterPro" id="IPR020056">
    <property type="entry name" value="Rbsml_bL25/Gln-tRNA_synth_N"/>
</dbReference>
<dbReference type="GO" id="GO:0003723">
    <property type="term" value="F:RNA binding"/>
    <property type="evidence" value="ECO:0007669"/>
    <property type="project" value="UniProtKB-KW"/>
</dbReference>
<keyword evidence="5" id="KW-0648">Protein biosynthesis</keyword>
<evidence type="ECO:0000259" key="9">
    <source>
        <dbReference type="PROSITE" id="PS51185"/>
    </source>
</evidence>
<dbReference type="InterPro" id="IPR000738">
    <property type="entry name" value="WHEP-TRS_dom"/>
</dbReference>
<dbReference type="InterPro" id="IPR004526">
    <property type="entry name" value="Glu-tRNA-synth_arc/euk"/>
</dbReference>
<dbReference type="InterPro" id="IPR033721">
    <property type="entry name" value="ProRS_core_arch_euk"/>
</dbReference>
<dbReference type="CDD" id="cd00778">
    <property type="entry name" value="ProRS_core_arch_euk"/>
    <property type="match status" value="1"/>
</dbReference>
<evidence type="ECO:0000256" key="7">
    <source>
        <dbReference type="SAM" id="MobiDB-lite"/>
    </source>
</evidence>
<feature type="region of interest" description="Disordered" evidence="7">
    <location>
        <begin position="1174"/>
        <end position="1218"/>
    </location>
</feature>
<feature type="domain" description="WHEP-TRS" evidence="9">
    <location>
        <begin position="891"/>
        <end position="947"/>
    </location>
</feature>
<dbReference type="InterPro" id="IPR017449">
    <property type="entry name" value="Pro-tRNA_synth_II"/>
</dbReference>
<keyword evidence="4" id="KW-0694">RNA-binding</keyword>
<dbReference type="PROSITE" id="PS50862">
    <property type="entry name" value="AA_TRNA_LIGASE_II"/>
    <property type="match status" value="1"/>
</dbReference>
<dbReference type="HAMAP" id="MF_02076">
    <property type="entry name" value="Glu_tRNA_synth_type2"/>
    <property type="match status" value="1"/>
</dbReference>
<sequence>MSIKLKANLNNPPISGLATAHLINATVPVEIVWSKEETSLQFPDNRLLVCHSNNDVLRALARAAPDYKLYGETAIERTQIDHWLSFSLTCEDDISWALSFLDKSIAPVTYLVANKLTIADFALFNEMHSRYEFLSAKGIPQHVQRWYDLITAQPLIQKVLQSLPEGAKVKRSPQSSKEQTPAKTGERKQEGKFVDLPGAEMGKVVVRFPPEASGYLHIGHAKAALLNQYYALAFQGTLIMRFDDTNPAKETVEFENVILGDLEQLQIKPDLFTHTSNYFDLMLDYCVQLIKESKAYVDDTPPEQMKLEREQRVESANRSNSVEKNLSLWEEMLKGSEKGQKYCVRAKIDMTSANGCMRDPTIYRCKNEPHPRTGTKYKVYPTYDFACPIVDAIENVTHTLRTTEYHDRDDQFYWFIDALKLRKPYIWEYSRLNMTNTVLSKRKLTWFVDSGLVDGWDDPRFPTVRGIIRRGMTVEGLKEFIIAQGSSKSVVFMNWDKIWAFNKKVIDPIAPRYTALEKEKRVIVNVAGAKVERIQVSVHPKDESLGKKTVLLGPRIYIDYVDAEALKEGENATFINWGNILIKKVNKDASGNITSVDAALNLENKDFKKTLKLTWLAVEDDASAYPPTFCVYFDNIISKAVLGKDEDFKQFIGHKTRDEVEMLGDPELKKLKKGDIIQLQRRGFFKVDNAYAPPSGFTSVPSPIVLFSIPDGHTKDVPTSGLKINAPDAKTAKKASSPVKSSGQATELDSQITQQGDLVRDLKSKKAAKDQIDVAVKKLLALKADYKSATGKDWKPGQSAAPAASAPAAALSSTANDAVSVNANIVKQGDLVRDLKGKKAGKPEIDAAVKTLLELKAQYKTLTGQDWKPGTVPPTAAPAASPAPSAAANDTVAQILSQITAQGDKVRELKSAKADKATVDAAVKTLLSLKADYKTATGSDWKPGTTAPAPAPAAAAVKVKQEKNPEPASGLAVSTLLDKIAQQGDKIRQLKSAKSEKSLVEAEVKLLLALKTDYKSLTGQEWKPGTVAPAPAPVAVVDLTGGDSGSDVSSVLAKIQAQGDKIRKLKSEKAAKNVIEPEVKNLLALKAEYKTLSGKDWTPDAKAEPVVVKKEASPVEMASPAKDELTQEINAQGEKVRAAKGNKAAKEVIDAEVAKLLALKAKYKEVTGTDFPVAGRGGGGGGGAAKKAPKEAQPKPAKPVKKEPAADASGGVKKQTRLGLEATKEDNLPDWYSQVITKGELIEYYDVSGCYILRHWSFAIWKAIKTWFDAEITRMGVKECYFPIFVSKAVLEKEKTHIADFAPEVAWVTKSGDSDLAEPIAVRPTSETVMYPAYAKWVQSYRDLPIRLNQWNNVVRWEFKQPTPFLRTREFLWQEGHTAFAGKEEADKEVLDILDLYALVYTHLLAIPVVKGRKTEKEKFAGGDYTTTVEAFISASGRAIQGGTSHHLGQNFSKMFEIVFEDPETQQKKYVYQNSWGLTTRTIGVMIMVHADNQGLVLPPHVACIQAIVVPCGITVNTKDDERAQLLNACKELEKRLVGGGVKCEGDYRDNYSPGWKFNHWELKGVPLRLEVGPKDLKAQQLVAVRRDTGEKITIPLADVEKKIPALLETIHESMYAKAQEDMTSHTKKVINWADFCGFLEQKNILLAPFCGEISCEDKIKADSARGEEAEPGAPAMGAKSLCIPFDQPAPIAASDKCIHPSCTNKPKFYTLFGRSY</sequence>
<name>A0AB40A7U3_DROSZ</name>
<dbReference type="SUPFAM" id="SSF52954">
    <property type="entry name" value="Class II aaRS ABD-related"/>
    <property type="match status" value="1"/>
</dbReference>
<feature type="domain" description="WHEP-TRS" evidence="9">
    <location>
        <begin position="972"/>
        <end position="1028"/>
    </location>
</feature>
<dbReference type="SUPFAM" id="SSF47616">
    <property type="entry name" value="GST C-terminal domain-like"/>
    <property type="match status" value="1"/>
</dbReference>
<dbReference type="InterPro" id="IPR036282">
    <property type="entry name" value="Glutathione-S-Trfase_C_sf"/>
</dbReference>
<dbReference type="Gene3D" id="3.30.930.10">
    <property type="entry name" value="Bira Bifunctional Protein, Domain 2"/>
    <property type="match status" value="1"/>
</dbReference>
<feature type="domain" description="WHEP-TRS" evidence="9">
    <location>
        <begin position="744"/>
        <end position="800"/>
    </location>
</feature>
<dbReference type="GeneID" id="108015755"/>
<dbReference type="Pfam" id="PF03129">
    <property type="entry name" value="HGTP_anticodon"/>
    <property type="match status" value="1"/>
</dbReference>
<dbReference type="SUPFAM" id="SSF64586">
    <property type="entry name" value="C-terminal domain of ProRS"/>
    <property type="match status" value="1"/>
</dbReference>
<evidence type="ECO:0000256" key="5">
    <source>
        <dbReference type="ARBA" id="ARBA00022917"/>
    </source>
</evidence>
<dbReference type="PROSITE" id="PS00178">
    <property type="entry name" value="AA_TRNA_LIGASE_I"/>
    <property type="match status" value="1"/>
</dbReference>
<evidence type="ECO:0000313" key="10">
    <source>
        <dbReference type="Proteomes" id="UP001652628"/>
    </source>
</evidence>
<dbReference type="NCBIfam" id="TIGR00408">
    <property type="entry name" value="proS_fam_I"/>
    <property type="match status" value="1"/>
</dbReference>
<accession>A0AB40A7U3</accession>
<dbReference type="HAMAP" id="MF_01571">
    <property type="entry name" value="Pro_tRNA_synth_type3"/>
    <property type="match status" value="1"/>
</dbReference>
<dbReference type="Pfam" id="PF00458">
    <property type="entry name" value="WHEP-TRS"/>
    <property type="match status" value="6"/>
</dbReference>
<dbReference type="GO" id="GO:0017101">
    <property type="term" value="C:aminoacyl-tRNA synthetase multienzyme complex"/>
    <property type="evidence" value="ECO:0007669"/>
    <property type="project" value="TreeGrafter"/>
</dbReference>
<dbReference type="SMART" id="SM00991">
    <property type="entry name" value="WHEP-TRS"/>
    <property type="match status" value="6"/>
</dbReference>
<feature type="domain" description="Aminoacyl-transfer RNA synthetases class-II family profile" evidence="8">
    <location>
        <begin position="1260"/>
        <end position="1499"/>
    </location>
</feature>
<dbReference type="GO" id="GO:0005524">
    <property type="term" value="F:ATP binding"/>
    <property type="evidence" value="ECO:0007669"/>
    <property type="project" value="UniProtKB-KW"/>
</dbReference>
<dbReference type="PRINTS" id="PR00987">
    <property type="entry name" value="TRNASYNTHGLU"/>
</dbReference>
<keyword evidence="2" id="KW-0547">Nucleotide-binding</keyword>
<gene>
    <name evidence="11" type="primary">GluProRS</name>
</gene>
<dbReference type="PROSITE" id="PS00762">
    <property type="entry name" value="WHEP_TRS_1"/>
    <property type="match status" value="6"/>
</dbReference>
<reference evidence="11" key="1">
    <citation type="submission" date="2025-08" db="UniProtKB">
        <authorList>
            <consortium name="RefSeq"/>
        </authorList>
    </citation>
    <scope>IDENTIFICATION</scope>
</reference>
<dbReference type="Gene3D" id="3.40.50.800">
    <property type="entry name" value="Anticodon-binding domain"/>
    <property type="match status" value="1"/>
</dbReference>
<proteinExistence type="inferred from homology"/>
<dbReference type="InterPro" id="IPR006195">
    <property type="entry name" value="aa-tRNA-synth_II"/>
</dbReference>
<dbReference type="GO" id="GO:0006424">
    <property type="term" value="P:glutamyl-tRNA aminoacylation"/>
    <property type="evidence" value="ECO:0007669"/>
    <property type="project" value="InterPro"/>
</dbReference>
<evidence type="ECO:0000313" key="11">
    <source>
        <dbReference type="RefSeq" id="XP_036673239.3"/>
    </source>
</evidence>
<dbReference type="InterPro" id="IPR045864">
    <property type="entry name" value="aa-tRNA-synth_II/BPL/LPL"/>
</dbReference>
<dbReference type="SMART" id="SM00946">
    <property type="entry name" value="ProRS-C_1"/>
    <property type="match status" value="1"/>
</dbReference>
<dbReference type="Gene3D" id="1.20.1050.130">
    <property type="match status" value="1"/>
</dbReference>
<dbReference type="InterPro" id="IPR000924">
    <property type="entry name" value="Glu/Gln-tRNA-synth"/>
</dbReference>
<dbReference type="CDD" id="cd00807">
    <property type="entry name" value="GlnRS_core"/>
    <property type="match status" value="1"/>
</dbReference>
<dbReference type="SUPFAM" id="SSF47060">
    <property type="entry name" value="S15/NS1 RNA-binding domain"/>
    <property type="match status" value="6"/>
</dbReference>
<dbReference type="InterPro" id="IPR016061">
    <property type="entry name" value="Pro-tRNA_ligase_II_C"/>
</dbReference>
<dbReference type="Gene3D" id="2.40.240.10">
    <property type="entry name" value="Ribosomal Protein L25, Chain P"/>
    <property type="match status" value="2"/>
</dbReference>
<feature type="domain" description="WHEP-TRS" evidence="9">
    <location>
        <begin position="817"/>
        <end position="873"/>
    </location>
</feature>
<dbReference type="InterPro" id="IPR049437">
    <property type="entry name" value="tRNA-synt_1c_C2"/>
</dbReference>
<dbReference type="SUPFAM" id="SSF55681">
    <property type="entry name" value="Class II aaRS and biotin synthetases"/>
    <property type="match status" value="1"/>
</dbReference>
<feature type="compositionally biased region" description="Polar residues" evidence="7">
    <location>
        <begin position="172"/>
        <end position="182"/>
    </location>
</feature>
<dbReference type="Pfam" id="PF03950">
    <property type="entry name" value="tRNA-synt_1c_C"/>
    <property type="match status" value="1"/>
</dbReference>
<feature type="compositionally biased region" description="Gly residues" evidence="7">
    <location>
        <begin position="1175"/>
        <end position="1184"/>
    </location>
</feature>
<feature type="compositionally biased region" description="Polar residues" evidence="7">
    <location>
        <begin position="738"/>
        <end position="752"/>
    </location>
</feature>
<dbReference type="InterPro" id="IPR002314">
    <property type="entry name" value="aa-tRNA-synt_IIb"/>
</dbReference>
<dbReference type="GO" id="GO:0004827">
    <property type="term" value="F:proline-tRNA ligase activity"/>
    <property type="evidence" value="ECO:0007669"/>
    <property type="project" value="UniProtKB-EC"/>
</dbReference>
<keyword evidence="6" id="KW-0030">Aminoacyl-tRNA synthetase</keyword>
<dbReference type="SUPFAM" id="SSF50715">
    <property type="entry name" value="Ribosomal protein L25-like"/>
    <property type="match status" value="1"/>
</dbReference>
<feature type="domain" description="WHEP-TRS" evidence="9">
    <location>
        <begin position="1121"/>
        <end position="1177"/>
    </location>
</feature>
<dbReference type="Gene3D" id="3.40.50.620">
    <property type="entry name" value="HUPs"/>
    <property type="match status" value="1"/>
</dbReference>
<dbReference type="GO" id="GO:0006433">
    <property type="term" value="P:prolyl-tRNA aminoacylation"/>
    <property type="evidence" value="ECO:0007669"/>
    <property type="project" value="InterPro"/>
</dbReference>
<dbReference type="Pfam" id="PF20974">
    <property type="entry name" value="tRNA-synt_1c_C2"/>
    <property type="match status" value="1"/>
</dbReference>
<feature type="region of interest" description="Disordered" evidence="7">
    <location>
        <begin position="166"/>
        <end position="191"/>
    </location>
</feature>
<dbReference type="PANTHER" id="PTHR43382:SF2">
    <property type="entry name" value="BIFUNCTIONAL GLUTAMATE_PROLINE--TRNA LIGASE"/>
    <property type="match status" value="1"/>
</dbReference>
<dbReference type="InterPro" id="IPR004154">
    <property type="entry name" value="Anticodon-bd"/>
</dbReference>
<dbReference type="PROSITE" id="PS51185">
    <property type="entry name" value="WHEP_TRS_2"/>
    <property type="match status" value="6"/>
</dbReference>
<dbReference type="InterPro" id="IPR036621">
    <property type="entry name" value="Anticodon-bd_dom_sf"/>
</dbReference>
<dbReference type="Gene3D" id="1.10.287.10">
    <property type="entry name" value="S15/NS1, RNA-binding"/>
    <property type="match status" value="6"/>
</dbReference>
<dbReference type="InterPro" id="IPR014729">
    <property type="entry name" value="Rossmann-like_a/b/a_fold"/>
</dbReference>
<dbReference type="GO" id="GO:0046872">
    <property type="term" value="F:metal ion binding"/>
    <property type="evidence" value="ECO:0007669"/>
    <property type="project" value="UniProtKB-KW"/>
</dbReference>
<dbReference type="Pfam" id="PF00587">
    <property type="entry name" value="tRNA-synt_2b"/>
    <property type="match status" value="1"/>
</dbReference>
<evidence type="ECO:0000256" key="4">
    <source>
        <dbReference type="ARBA" id="ARBA00022884"/>
    </source>
</evidence>
<dbReference type="InterPro" id="IPR020058">
    <property type="entry name" value="Glu/Gln-tRNA-synth_Ib_cat-dom"/>
</dbReference>
<dbReference type="InterPro" id="IPR011035">
    <property type="entry name" value="Ribosomal_bL25/Gln-tRNA_synth"/>
</dbReference>
<dbReference type="CDD" id="cd00862">
    <property type="entry name" value="ProRS_anticodon_zinc"/>
    <property type="match status" value="1"/>
</dbReference>
<dbReference type="Gene3D" id="3.30.110.30">
    <property type="entry name" value="C-terminal domain of ProRS"/>
    <property type="match status" value="1"/>
</dbReference>
<keyword evidence="3" id="KW-0067">ATP-binding</keyword>
<keyword evidence="10" id="KW-1185">Reference proteome</keyword>
<dbReference type="PANTHER" id="PTHR43382">
    <property type="entry name" value="PROLYL-TRNA SYNTHETASE"/>
    <property type="match status" value="1"/>
</dbReference>
<dbReference type="InterPro" id="IPR004499">
    <property type="entry name" value="Pro-tRNA-ligase_IIa_arc-type"/>
</dbReference>